<evidence type="ECO:0000256" key="6">
    <source>
        <dbReference type="SAM" id="MobiDB-lite"/>
    </source>
</evidence>
<dbReference type="GO" id="GO:0000781">
    <property type="term" value="C:chromosome, telomeric region"/>
    <property type="evidence" value="ECO:0007669"/>
    <property type="project" value="GOC"/>
</dbReference>
<keyword evidence="2 5" id="KW-0175">Coiled coil</keyword>
<protein>
    <recommendedName>
        <fullName evidence="11">Chromatin remodeling complex protein</fullName>
    </recommendedName>
</protein>
<evidence type="ECO:0008006" key="11">
    <source>
        <dbReference type="Google" id="ProtNLM"/>
    </source>
</evidence>
<sequence>MPTCRRKRVVLTEPSPDLLRAVKTDPKRQVFYLHITGEIFETYEDYAARMSFYRLKQFQCEVTGKSGLDYFQALDSERQEARTLHSRFPEPLKSAVLKAVQWQVVGRLDHLVEAVYDRFKDRYFKGEYVIVDLNGAKYQARVERVYPPKYTDVNVRDNFKESQLATLDKENPHSVGGDLKISLQESIDQDNPERYFYWVKVGEPEKDKGHEKGKSGKNDKDNKLVGSMVEVQSPMMARDRLAFSKSILRRFIRDCVDRDAAVASPWTVKPIIAARYGVDSVMPEDTRKGVEEIKKGEIDKRKKAWEDKEGPPTKKQKKLTAAQEEKGESAMAVAERKEKDARDKAEKQRLAKEEAERLAAEKKKKKPIRYPTEDLDVRLNDKDKKAGVLKLQRPIANRAILPFNEVPGSFESFLMAWNFLVVYGHPLHLSVFSLDEFEQAIRHSVSDLPCALLAEVHSTLVYNLRTVPFVRHSCVVSLLKAKEERDNDNLDDEAPYGVDVPTLVAALADCGNNWERVPLRFSEGRDGWEEAVVGCLKDHAHLGNFPQIREILIKLLFAPEHDEDSMSMASGSRSATPSSGTLKIPASPRDRYYALSPEDRITILSFMCNLAISSKAIHTHMESCEEQLTALRKEKIEVNRLKKQYVEEINNLVEETKGDAGTPNGTGEDVTMQDLSDLSDISEGPTARPKSLGHSKEREAARAKQASIKQAMAERRRLDDEIAKLDKRLEGIERDFRKLLGAVRVKPLGRDRFYNRIWWFDGMGSASLIGSGGQAQYGTGRIFIQGPSEFDLDLLGQREDHETLEERRLEEEGGEGSLNPNEWGVYSEVEEVDELLAWLNPKGQRELAVKNTITRWLPHITAGMKKRIADLTTNAKNTDTRRSARTKTAAVDLSREPYMLWTNRKAINAS</sequence>
<reference evidence="9 10" key="1">
    <citation type="journal article" date="2019" name="Nat. Ecol. Evol.">
        <title>Megaphylogeny resolves global patterns of mushroom evolution.</title>
        <authorList>
            <person name="Varga T."/>
            <person name="Krizsan K."/>
            <person name="Foldi C."/>
            <person name="Dima B."/>
            <person name="Sanchez-Garcia M."/>
            <person name="Sanchez-Ramirez S."/>
            <person name="Szollosi G.J."/>
            <person name="Szarkandi J.G."/>
            <person name="Papp V."/>
            <person name="Albert L."/>
            <person name="Andreopoulos W."/>
            <person name="Angelini C."/>
            <person name="Antonin V."/>
            <person name="Barry K.W."/>
            <person name="Bougher N.L."/>
            <person name="Buchanan P."/>
            <person name="Buyck B."/>
            <person name="Bense V."/>
            <person name="Catcheside P."/>
            <person name="Chovatia M."/>
            <person name="Cooper J."/>
            <person name="Damon W."/>
            <person name="Desjardin D."/>
            <person name="Finy P."/>
            <person name="Geml J."/>
            <person name="Haridas S."/>
            <person name="Hughes K."/>
            <person name="Justo A."/>
            <person name="Karasinski D."/>
            <person name="Kautmanova I."/>
            <person name="Kiss B."/>
            <person name="Kocsube S."/>
            <person name="Kotiranta H."/>
            <person name="LaButti K.M."/>
            <person name="Lechner B.E."/>
            <person name="Liimatainen K."/>
            <person name="Lipzen A."/>
            <person name="Lukacs Z."/>
            <person name="Mihaltcheva S."/>
            <person name="Morgado L.N."/>
            <person name="Niskanen T."/>
            <person name="Noordeloos M.E."/>
            <person name="Ohm R.A."/>
            <person name="Ortiz-Santana B."/>
            <person name="Ovrebo C."/>
            <person name="Racz N."/>
            <person name="Riley R."/>
            <person name="Savchenko A."/>
            <person name="Shiryaev A."/>
            <person name="Soop K."/>
            <person name="Spirin V."/>
            <person name="Szebenyi C."/>
            <person name="Tomsovsky M."/>
            <person name="Tulloss R.E."/>
            <person name="Uehling J."/>
            <person name="Grigoriev I.V."/>
            <person name="Vagvolgyi C."/>
            <person name="Papp T."/>
            <person name="Martin F.M."/>
            <person name="Miettinen O."/>
            <person name="Hibbett D.S."/>
            <person name="Nagy L.G."/>
        </authorList>
    </citation>
    <scope>NUCLEOTIDE SEQUENCE [LARGE SCALE GENOMIC DNA]</scope>
    <source>
        <strain evidence="9 10">FP101781</strain>
    </source>
</reference>
<keyword evidence="3 4" id="KW-0539">Nucleus</keyword>
<comment type="subcellular location">
    <subcellularLocation>
        <location evidence="1 4">Nucleus</location>
    </subcellularLocation>
</comment>
<gene>
    <name evidence="9" type="ORF">FA13DRAFT_1620108</name>
</gene>
<dbReference type="OrthoDB" id="332390at2759"/>
<name>A0A4Y7TYG9_COPMI</name>
<comment type="caution">
    <text evidence="9">The sequence shown here is derived from an EMBL/GenBank/DDBJ whole genome shotgun (WGS) entry which is preliminary data.</text>
</comment>
<dbReference type="GO" id="GO:0000785">
    <property type="term" value="C:chromatin"/>
    <property type="evidence" value="ECO:0007669"/>
    <property type="project" value="UniProtKB-ARBA"/>
</dbReference>
<evidence type="ECO:0000259" key="8">
    <source>
        <dbReference type="PROSITE" id="PS51136"/>
    </source>
</evidence>
<dbReference type="GO" id="GO:0031509">
    <property type="term" value="P:subtelomeric heterochromatin formation"/>
    <property type="evidence" value="ECO:0007669"/>
    <property type="project" value="TreeGrafter"/>
</dbReference>
<dbReference type="InterPro" id="IPR028941">
    <property type="entry name" value="WHIM2_dom"/>
</dbReference>
<feature type="domain" description="WAC" evidence="8">
    <location>
        <begin position="28"/>
        <end position="137"/>
    </location>
</feature>
<dbReference type="Pfam" id="PF02791">
    <property type="entry name" value="DDT"/>
    <property type="match status" value="1"/>
</dbReference>
<evidence type="ECO:0000313" key="10">
    <source>
        <dbReference type="Proteomes" id="UP000298030"/>
    </source>
</evidence>
<feature type="coiled-coil region" evidence="5">
    <location>
        <begin position="701"/>
        <end position="735"/>
    </location>
</feature>
<evidence type="ECO:0000256" key="5">
    <source>
        <dbReference type="SAM" id="Coils"/>
    </source>
</evidence>
<dbReference type="PROSITE" id="PS50827">
    <property type="entry name" value="DDT"/>
    <property type="match status" value="1"/>
</dbReference>
<dbReference type="InterPro" id="IPR018501">
    <property type="entry name" value="DDT_dom"/>
</dbReference>
<feature type="region of interest" description="Disordered" evidence="6">
    <location>
        <begin position="678"/>
        <end position="700"/>
    </location>
</feature>
<feature type="coiled-coil region" evidence="5">
    <location>
        <begin position="621"/>
        <end position="655"/>
    </location>
</feature>
<dbReference type="Pfam" id="PF15613">
    <property type="entry name" value="WSD"/>
    <property type="match status" value="1"/>
</dbReference>
<proteinExistence type="predicted"/>
<dbReference type="AlphaFoldDB" id="A0A4Y7TYG9"/>
<feature type="compositionally biased region" description="Basic and acidic residues" evidence="6">
    <location>
        <begin position="323"/>
        <end position="361"/>
    </location>
</feature>
<evidence type="ECO:0000313" key="9">
    <source>
        <dbReference type="EMBL" id="TEB39205.1"/>
    </source>
</evidence>
<feature type="compositionally biased region" description="Basic and acidic residues" evidence="6">
    <location>
        <begin position="302"/>
        <end position="312"/>
    </location>
</feature>
<evidence type="ECO:0000256" key="3">
    <source>
        <dbReference type="ARBA" id="ARBA00023242"/>
    </source>
</evidence>
<keyword evidence="10" id="KW-1185">Reference proteome</keyword>
<dbReference type="InterPro" id="IPR013136">
    <property type="entry name" value="WSTF_Acf1_Cbp146"/>
</dbReference>
<dbReference type="EMBL" id="QPFP01000002">
    <property type="protein sequence ID" value="TEB39205.1"/>
    <property type="molecule type" value="Genomic_DNA"/>
</dbReference>
<dbReference type="PROSITE" id="PS51136">
    <property type="entry name" value="WAC"/>
    <property type="match status" value="1"/>
</dbReference>
<dbReference type="GO" id="GO:0005634">
    <property type="term" value="C:nucleus"/>
    <property type="evidence" value="ECO:0007669"/>
    <property type="project" value="UniProtKB-SubCell"/>
</dbReference>
<dbReference type="Proteomes" id="UP000298030">
    <property type="component" value="Unassembled WGS sequence"/>
</dbReference>
<dbReference type="Pfam" id="PF10537">
    <property type="entry name" value="WAC_Acf1_DNA_bd"/>
    <property type="match status" value="1"/>
</dbReference>
<evidence type="ECO:0000256" key="1">
    <source>
        <dbReference type="ARBA" id="ARBA00004123"/>
    </source>
</evidence>
<dbReference type="PANTHER" id="PTHR32075:SF6">
    <property type="entry name" value="ISWI CHROMATIN-REMODELING COMPLEX SUBUNIT YPL216W-RELATED"/>
    <property type="match status" value="1"/>
</dbReference>
<dbReference type="STRING" id="71717.A0A4Y7TYG9"/>
<dbReference type="PANTHER" id="PTHR32075">
    <property type="entry name" value="ISWI CHROMATIN-REMODELING COMPLEX SUBUNIT YPL216W-RELATED"/>
    <property type="match status" value="1"/>
</dbReference>
<accession>A0A4Y7TYG9</accession>
<evidence type="ECO:0000256" key="4">
    <source>
        <dbReference type="PROSITE-ProRule" id="PRU00475"/>
    </source>
</evidence>
<feature type="domain" description="DDT" evidence="7">
    <location>
        <begin position="407"/>
        <end position="470"/>
    </location>
</feature>
<feature type="region of interest" description="Disordered" evidence="6">
    <location>
        <begin position="302"/>
        <end position="365"/>
    </location>
</feature>
<organism evidence="9 10">
    <name type="scientific">Coprinellus micaceus</name>
    <name type="common">Glistening ink-cap mushroom</name>
    <name type="synonym">Coprinus micaceus</name>
    <dbReference type="NCBI Taxonomy" id="71717"/>
    <lineage>
        <taxon>Eukaryota</taxon>
        <taxon>Fungi</taxon>
        <taxon>Dikarya</taxon>
        <taxon>Basidiomycota</taxon>
        <taxon>Agaricomycotina</taxon>
        <taxon>Agaricomycetes</taxon>
        <taxon>Agaricomycetidae</taxon>
        <taxon>Agaricales</taxon>
        <taxon>Agaricineae</taxon>
        <taxon>Psathyrellaceae</taxon>
        <taxon>Coprinellus</taxon>
    </lineage>
</organism>
<evidence type="ECO:0000259" key="7">
    <source>
        <dbReference type="PROSITE" id="PS50827"/>
    </source>
</evidence>
<evidence type="ECO:0000256" key="2">
    <source>
        <dbReference type="ARBA" id="ARBA00023054"/>
    </source>
</evidence>
<dbReference type="InterPro" id="IPR028942">
    <property type="entry name" value="WHIM1_dom"/>
</dbReference>
<dbReference type="Pfam" id="PF15612">
    <property type="entry name" value="WHIM1"/>
    <property type="match status" value="1"/>
</dbReference>